<comment type="similarity">
    <text evidence="8">Belongs to the eukaryotic-type primase large subunit family.</text>
</comment>
<organism evidence="10 11">
    <name type="scientific">Halalkaliarchaeum desulfuricum</name>
    <dbReference type="NCBI Taxonomy" id="2055893"/>
    <lineage>
        <taxon>Archaea</taxon>
        <taxon>Methanobacteriati</taxon>
        <taxon>Methanobacteriota</taxon>
        <taxon>Stenosarchaea group</taxon>
        <taxon>Halobacteria</taxon>
        <taxon>Halobacteriales</taxon>
        <taxon>Haloferacaceae</taxon>
        <taxon>Halalkaliarchaeum</taxon>
    </lineage>
</organism>
<evidence type="ECO:0000256" key="5">
    <source>
        <dbReference type="ARBA" id="ARBA00022723"/>
    </source>
</evidence>
<dbReference type="AlphaFoldDB" id="A0A343TNU6"/>
<dbReference type="EMBL" id="CP025066">
    <property type="protein sequence ID" value="AUX10768.1"/>
    <property type="molecule type" value="Genomic_DNA"/>
</dbReference>
<evidence type="ECO:0000313" key="11">
    <source>
        <dbReference type="Proteomes" id="UP000263012"/>
    </source>
</evidence>
<dbReference type="GO" id="GO:0046872">
    <property type="term" value="F:metal ion binding"/>
    <property type="evidence" value="ECO:0007669"/>
    <property type="project" value="UniProtKB-KW"/>
</dbReference>
<proteinExistence type="inferred from homology"/>
<reference evidence="11" key="1">
    <citation type="submission" date="2017-11" db="EMBL/GenBank/DDBJ databases">
        <title>Phenotypic and genomic properties of facultatively anaerobic sulfur-reducing natronoarchaea from hypersaline soda lakes.</title>
        <authorList>
            <person name="Sorokin D.Y."/>
            <person name="Kublanov I.V."/>
            <person name="Roman P."/>
            <person name="Sinninghe Damste J.S."/>
            <person name="Golyshin P.N."/>
            <person name="Rojo D."/>
            <person name="Ciordia S."/>
            <person name="Mena M.D.C."/>
            <person name="Ferrer M."/>
            <person name="Messina E."/>
            <person name="Smedile F."/>
            <person name="La Spada G."/>
            <person name="La Cono V."/>
            <person name="Yakimov M.M."/>
        </authorList>
    </citation>
    <scope>NUCLEOTIDE SEQUENCE [LARGE SCALE GENOMIC DNA]</scope>
    <source>
        <strain evidence="11">AArc-Sl</strain>
    </source>
</reference>
<evidence type="ECO:0000259" key="9">
    <source>
        <dbReference type="Pfam" id="PF04104"/>
    </source>
</evidence>
<keyword evidence="4 8" id="KW-0235">DNA replication</keyword>
<dbReference type="GO" id="GO:0006269">
    <property type="term" value="P:DNA replication, synthesis of primer"/>
    <property type="evidence" value="ECO:0007669"/>
    <property type="project" value="UniProtKB-UniRule"/>
</dbReference>
<evidence type="ECO:0000256" key="6">
    <source>
        <dbReference type="ARBA" id="ARBA00023004"/>
    </source>
</evidence>
<comment type="caution">
    <text evidence="8">Lacks conserved residue(s) required for the propagation of feature annotation.</text>
</comment>
<dbReference type="InterPro" id="IPR058560">
    <property type="entry name" value="DNA_primase_C"/>
</dbReference>
<dbReference type="KEGG" id="hdf:AArcSl_3161"/>
<dbReference type="GO" id="GO:1990077">
    <property type="term" value="C:primosome complex"/>
    <property type="evidence" value="ECO:0007669"/>
    <property type="project" value="UniProtKB-KW"/>
</dbReference>
<keyword evidence="11" id="KW-1185">Reference proteome</keyword>
<evidence type="ECO:0000256" key="8">
    <source>
        <dbReference type="HAMAP-Rule" id="MF_00701"/>
    </source>
</evidence>
<name>A0A343TNU6_9EURY</name>
<comment type="function">
    <text evidence="8">Regulatory subunit of DNA primase, an RNA polymerase that catalyzes the synthesis of short RNA molecules used as primers for DNA polymerase during DNA replication. Stabilizes and modulates the activity of the small subunit, increasing the rate of DNA synthesis, and conferring RNA synthesis capability. The DNA polymerase activity may enable DNA primase to also catalyze primer extension after primer synthesis. May also play a role in DNA repair.</text>
</comment>
<evidence type="ECO:0000313" key="10">
    <source>
        <dbReference type="EMBL" id="AUX10768.1"/>
    </source>
</evidence>
<sequence>MMNPLDARYPFFESARTAVETAEISLPELVSRGAPAVERGRERVQRALLEGTVRPETDDVDPETELLSYPIARILVSLLDSTAAIDKYAAAEASTAIERIREDVAREDDLRSTQTTNLDLDDVLAEFDLADDVQPDDRSHQGHGEQWYRIDVGAYLSLSSSSWGREWRLVARELDEGEVRITGADLFELLETAIRDRIAAGLPFDLPREEGLGAELEPQVTDLRGLLSDRTRVHDIDVVAPELFPPCLRNLIDKAERGTELSSVEGFSLMAFLAGIGMSADEIVAFCADTSLEVETLRYQLEYLRDESGSQYPPPSCETLSAYGICHNEDDHWKVASHPLAYYETRVEEVDSDAITDWRATTNA</sequence>
<dbReference type="Pfam" id="PF26466">
    <property type="entry name" value="DNA_primase_lrg_N"/>
    <property type="match status" value="1"/>
</dbReference>
<keyword evidence="3 8" id="KW-0639">Primosome</keyword>
<comment type="cofactor">
    <cofactor evidence="1">
        <name>[4Fe-4S] cluster</name>
        <dbReference type="ChEBI" id="CHEBI:49883"/>
    </cofactor>
</comment>
<evidence type="ECO:0000256" key="4">
    <source>
        <dbReference type="ARBA" id="ARBA00022705"/>
    </source>
</evidence>
<evidence type="ECO:0000256" key="2">
    <source>
        <dbReference type="ARBA" id="ARBA00022485"/>
    </source>
</evidence>
<comment type="subunit">
    <text evidence="8">Heterodimer of a small subunit (PriS) and a large subunit (PriL).</text>
</comment>
<dbReference type="SUPFAM" id="SSF140914">
    <property type="entry name" value="PriB N-terminal domain-like"/>
    <property type="match status" value="1"/>
</dbReference>
<dbReference type="Pfam" id="PF04104">
    <property type="entry name" value="DNA_primase_lrg"/>
    <property type="match status" value="1"/>
</dbReference>
<keyword evidence="5" id="KW-0479">Metal-binding</keyword>
<feature type="domain" description="DNA primase large subunit C-terminal" evidence="9">
    <location>
        <begin position="239"/>
        <end position="333"/>
    </location>
</feature>
<dbReference type="GO" id="GO:0003899">
    <property type="term" value="F:DNA-directed RNA polymerase activity"/>
    <property type="evidence" value="ECO:0007669"/>
    <property type="project" value="InterPro"/>
</dbReference>
<keyword evidence="2" id="KW-0004">4Fe-4S</keyword>
<accession>A0A343TNU6</accession>
<keyword evidence="6" id="KW-0408">Iron</keyword>
<keyword evidence="7" id="KW-0411">Iron-sulfur</keyword>
<evidence type="ECO:0000256" key="3">
    <source>
        <dbReference type="ARBA" id="ARBA00022515"/>
    </source>
</evidence>
<evidence type="ECO:0000256" key="1">
    <source>
        <dbReference type="ARBA" id="ARBA00001966"/>
    </source>
</evidence>
<evidence type="ECO:0000256" key="7">
    <source>
        <dbReference type="ARBA" id="ARBA00023014"/>
    </source>
</evidence>
<dbReference type="Proteomes" id="UP000263012">
    <property type="component" value="Chromosome"/>
</dbReference>
<gene>
    <name evidence="8" type="primary">priL</name>
    <name evidence="10" type="ORF">AArcSl_3161</name>
</gene>
<dbReference type="CDD" id="cd06560">
    <property type="entry name" value="PriL"/>
    <property type="match status" value="1"/>
</dbReference>
<protein>
    <recommendedName>
        <fullName evidence="8">DNA primase large subunit PriL</fullName>
    </recommendedName>
</protein>
<dbReference type="GO" id="GO:0051539">
    <property type="term" value="F:4 iron, 4 sulfur cluster binding"/>
    <property type="evidence" value="ECO:0007669"/>
    <property type="project" value="UniProtKB-KW"/>
</dbReference>
<dbReference type="InterPro" id="IPR023642">
    <property type="entry name" value="DNA_primase_lsu_PriL"/>
</dbReference>
<dbReference type="HAMAP" id="MF_00701">
    <property type="entry name" value="DNA_primase_lrg_arc"/>
    <property type="match status" value="1"/>
</dbReference>